<evidence type="ECO:0000256" key="6">
    <source>
        <dbReference type="ARBA" id="ARBA00022691"/>
    </source>
</evidence>
<evidence type="ECO:0000313" key="11">
    <source>
        <dbReference type="Proteomes" id="UP000219036"/>
    </source>
</evidence>
<evidence type="ECO:0000256" key="3">
    <source>
        <dbReference type="ARBA" id="ARBA00022552"/>
    </source>
</evidence>
<dbReference type="OrthoDB" id="9805492at2"/>
<evidence type="ECO:0000256" key="7">
    <source>
        <dbReference type="ARBA" id="ARBA00022884"/>
    </source>
</evidence>
<proteinExistence type="inferred from homology"/>
<dbReference type="GO" id="GO:0003723">
    <property type="term" value="F:RNA binding"/>
    <property type="evidence" value="ECO:0007669"/>
    <property type="project" value="UniProtKB-KW"/>
</dbReference>
<dbReference type="RefSeq" id="WP_097000716.1">
    <property type="nucleotide sequence ID" value="NZ_OBEI01000007.1"/>
</dbReference>
<keyword evidence="7" id="KW-0694">RNA-binding</keyword>
<keyword evidence="3" id="KW-0698">rRNA processing</keyword>
<dbReference type="InterPro" id="IPR015947">
    <property type="entry name" value="PUA-like_sf"/>
</dbReference>
<protein>
    <submittedName>
        <fullName evidence="10">SAM-dependent methyltransferase</fullName>
    </submittedName>
</protein>
<dbReference type="Pfam" id="PF17785">
    <property type="entry name" value="PUA_3"/>
    <property type="match status" value="1"/>
</dbReference>
<dbReference type="CDD" id="cd02440">
    <property type="entry name" value="AdoMet_MTases"/>
    <property type="match status" value="1"/>
</dbReference>
<evidence type="ECO:0000259" key="9">
    <source>
        <dbReference type="SMART" id="SM00359"/>
    </source>
</evidence>
<dbReference type="Gene3D" id="2.30.130.10">
    <property type="entry name" value="PUA domain"/>
    <property type="match status" value="1"/>
</dbReference>
<evidence type="ECO:0000256" key="2">
    <source>
        <dbReference type="ARBA" id="ARBA00022490"/>
    </source>
</evidence>
<keyword evidence="4 10" id="KW-0489">Methyltransferase</keyword>
<reference evidence="11" key="1">
    <citation type="submission" date="2017-09" db="EMBL/GenBank/DDBJ databases">
        <authorList>
            <person name="Varghese N."/>
            <person name="Submissions S."/>
        </authorList>
    </citation>
    <scope>NUCLEOTIDE SEQUENCE [LARGE SCALE GENOMIC DNA]</scope>
    <source>
        <strain evidence="11">DSM 15103</strain>
    </source>
</reference>
<keyword evidence="5 10" id="KW-0808">Transferase</keyword>
<dbReference type="Gene3D" id="3.30.750.80">
    <property type="entry name" value="RNA methyltransferase domain (HRMD) like"/>
    <property type="match status" value="1"/>
</dbReference>
<dbReference type="Proteomes" id="UP000219036">
    <property type="component" value="Unassembled WGS sequence"/>
</dbReference>
<evidence type="ECO:0000256" key="4">
    <source>
        <dbReference type="ARBA" id="ARBA00022603"/>
    </source>
</evidence>
<keyword evidence="6" id="KW-0949">S-adenosyl-L-methionine</keyword>
<sequence length="390" mass="45074">MKKVIVKNSAEHKFRKQVQWVYKNEIKKYPKDIQKGEIVEIFSPAGKFLGLGYFNPLSKISLRVLSFFRRKDIPELIRSRIINAINRRKELAKITDAYRIVHSEADLLPGLTVDYYRNYLSIQINTAGMERLRDTVIETLIDVIKPEGIYDKSDQKVRKIEGLETENKTLYGHIPDKIKIKEYSTEFFVYLKEGQKTGAYLDQRANRKIVSDFVQKGFRVLDLFCNTGGFGIHAYKKGADFVKFVDISDIALKQVEENCHLNNIQNFETVNKNVFDFLKEEKNKGEKYDLIILDPPSFAKTKHEKVGALRGFKYLILNSLKLLKEGGFLSVFSCSYHISMDDLINLSIDASADSFSVSHIKKFLYQDVDHPVLLNMPETLYLKGFILKKL</sequence>
<dbReference type="Gene3D" id="3.40.50.150">
    <property type="entry name" value="Vaccinia Virus protein VP39"/>
    <property type="match status" value="1"/>
</dbReference>
<dbReference type="GO" id="GO:0032259">
    <property type="term" value="P:methylation"/>
    <property type="evidence" value="ECO:0007669"/>
    <property type="project" value="UniProtKB-KW"/>
</dbReference>
<dbReference type="SMART" id="SM00359">
    <property type="entry name" value="PUA"/>
    <property type="match status" value="1"/>
</dbReference>
<keyword evidence="11" id="KW-1185">Reference proteome</keyword>
<accession>A0A285NNU0</accession>
<dbReference type="PROSITE" id="PS50890">
    <property type="entry name" value="PUA"/>
    <property type="match status" value="1"/>
</dbReference>
<dbReference type="GO" id="GO:0008168">
    <property type="term" value="F:methyltransferase activity"/>
    <property type="evidence" value="ECO:0007669"/>
    <property type="project" value="UniProtKB-KW"/>
</dbReference>
<name>A0A285NNU0_9AQUI</name>
<dbReference type="GO" id="GO:0005737">
    <property type="term" value="C:cytoplasm"/>
    <property type="evidence" value="ECO:0007669"/>
    <property type="project" value="UniProtKB-SubCell"/>
</dbReference>
<evidence type="ECO:0000313" key="10">
    <source>
        <dbReference type="EMBL" id="SNZ09526.1"/>
    </source>
</evidence>
<dbReference type="CDD" id="cd11572">
    <property type="entry name" value="RlmI_M_like"/>
    <property type="match status" value="1"/>
</dbReference>
<keyword evidence="2" id="KW-0963">Cytoplasm</keyword>
<feature type="domain" description="PUA" evidence="9">
    <location>
        <begin position="2"/>
        <end position="86"/>
    </location>
</feature>
<evidence type="ECO:0000256" key="5">
    <source>
        <dbReference type="ARBA" id="ARBA00022679"/>
    </source>
</evidence>
<dbReference type="InterPro" id="IPR036974">
    <property type="entry name" value="PUA_sf"/>
</dbReference>
<organism evidence="10 11">
    <name type="scientific">Persephonella hydrogeniphila</name>
    <dbReference type="NCBI Taxonomy" id="198703"/>
    <lineage>
        <taxon>Bacteria</taxon>
        <taxon>Pseudomonadati</taxon>
        <taxon>Aquificota</taxon>
        <taxon>Aquificia</taxon>
        <taxon>Aquificales</taxon>
        <taxon>Hydrogenothermaceae</taxon>
        <taxon>Persephonella</taxon>
    </lineage>
</organism>
<evidence type="ECO:0000256" key="1">
    <source>
        <dbReference type="ARBA" id="ARBA00004496"/>
    </source>
</evidence>
<dbReference type="InterPro" id="IPR029063">
    <property type="entry name" value="SAM-dependent_MTases_sf"/>
</dbReference>
<dbReference type="CDD" id="cd21153">
    <property type="entry name" value="PUA_RlmI"/>
    <property type="match status" value="1"/>
</dbReference>
<dbReference type="PANTHER" id="PTHR42873">
    <property type="entry name" value="RIBOSOMAL RNA LARGE SUBUNIT METHYLTRANSFERASE"/>
    <property type="match status" value="1"/>
</dbReference>
<comment type="subcellular location">
    <subcellularLocation>
        <location evidence="1">Cytoplasm</location>
    </subcellularLocation>
</comment>
<dbReference type="EMBL" id="OBEI01000007">
    <property type="protein sequence ID" value="SNZ09526.1"/>
    <property type="molecule type" value="Genomic_DNA"/>
</dbReference>
<gene>
    <name evidence="10" type="ORF">SAMN06265182_1555</name>
</gene>
<dbReference type="AlphaFoldDB" id="A0A285NNU0"/>
<evidence type="ECO:0000256" key="8">
    <source>
        <dbReference type="ARBA" id="ARBA00038091"/>
    </source>
</evidence>
<dbReference type="PANTHER" id="PTHR42873:SF1">
    <property type="entry name" value="S-ADENOSYLMETHIONINE-DEPENDENT METHYLTRANSFERASE DOMAIN-CONTAINING PROTEIN"/>
    <property type="match status" value="1"/>
</dbReference>
<comment type="similarity">
    <text evidence="8">Belongs to the methyltransferase superfamily. RlmI family.</text>
</comment>
<dbReference type="GO" id="GO:0006364">
    <property type="term" value="P:rRNA processing"/>
    <property type="evidence" value="ECO:0007669"/>
    <property type="project" value="UniProtKB-KW"/>
</dbReference>
<dbReference type="InterPro" id="IPR002478">
    <property type="entry name" value="PUA"/>
</dbReference>
<dbReference type="Pfam" id="PF03602">
    <property type="entry name" value="Cons_hypoth95"/>
    <property type="match status" value="1"/>
</dbReference>
<dbReference type="SUPFAM" id="SSF88697">
    <property type="entry name" value="PUA domain-like"/>
    <property type="match status" value="1"/>
</dbReference>
<dbReference type="SUPFAM" id="SSF53335">
    <property type="entry name" value="S-adenosyl-L-methionine-dependent methyltransferases"/>
    <property type="match status" value="1"/>
</dbReference>
<dbReference type="InterPro" id="IPR041532">
    <property type="entry name" value="RlmI-like_PUA"/>
</dbReference>